<dbReference type="SMART" id="SM00822">
    <property type="entry name" value="PKS_KR"/>
    <property type="match status" value="1"/>
</dbReference>
<evidence type="ECO:0000259" key="6">
    <source>
        <dbReference type="SMART" id="SM00822"/>
    </source>
</evidence>
<keyword evidence="5" id="KW-1133">Transmembrane helix</keyword>
<dbReference type="PANTHER" id="PTHR44196">
    <property type="entry name" value="DEHYDROGENASE/REDUCTASE SDR FAMILY MEMBER 7B"/>
    <property type="match status" value="1"/>
</dbReference>
<dbReference type="InterPro" id="IPR002347">
    <property type="entry name" value="SDR_fam"/>
</dbReference>
<sequence length="351" mass="37408">MTRRDVIETVVVTGASAGVGRAIAVAFGRRGCKVGLIARGREGLESTRREIIRLGGEALLIEADVADATAMFDAAARVEAKLGPIDLWVNNAMVTVYGASVDLTPDEFHQVTKVSYLGHVHGTLAALRHMRPRNRGAIISIGSALAYRSIPFQAPYCAAKAATRGFIDSLRSELMNENSAITLTMVHLPAVNTPQFDWARNKFDRKAAPVPPIYQPEAIAEAVVRAAERAPREYWVGASAVKAILAQMLMPSVADRILARAGIDNETSAEPEMPSRPDNLFGAGRGDPGAHGRFDRQASPRVFPFNPAWLRAGLALGALAAGAALLTAAARAERRGSGGVRAIPPPVVARR</sequence>
<dbReference type="Proteomes" id="UP001163166">
    <property type="component" value="Chromosome"/>
</dbReference>
<dbReference type="InterPro" id="IPR036291">
    <property type="entry name" value="NAD(P)-bd_dom_sf"/>
</dbReference>
<dbReference type="Pfam" id="PF00106">
    <property type="entry name" value="adh_short"/>
    <property type="match status" value="1"/>
</dbReference>
<accession>A0AAX3DZT1</accession>
<dbReference type="GO" id="GO:0016491">
    <property type="term" value="F:oxidoreductase activity"/>
    <property type="evidence" value="ECO:0007669"/>
    <property type="project" value="UniProtKB-KW"/>
</dbReference>
<evidence type="ECO:0000313" key="7">
    <source>
        <dbReference type="EMBL" id="UYO39467.1"/>
    </source>
</evidence>
<evidence type="ECO:0000256" key="1">
    <source>
        <dbReference type="ARBA" id="ARBA00006484"/>
    </source>
</evidence>
<keyword evidence="2" id="KW-0560">Oxidoreductase</keyword>
<dbReference type="NCBIfam" id="NF005495">
    <property type="entry name" value="PRK07109.1"/>
    <property type="match status" value="1"/>
</dbReference>
<dbReference type="RefSeq" id="WP_264074791.1">
    <property type="nucleotide sequence ID" value="NZ_CP076676.1"/>
</dbReference>
<feature type="region of interest" description="Disordered" evidence="4">
    <location>
        <begin position="265"/>
        <end position="298"/>
    </location>
</feature>
<dbReference type="GO" id="GO:0016020">
    <property type="term" value="C:membrane"/>
    <property type="evidence" value="ECO:0007669"/>
    <property type="project" value="TreeGrafter"/>
</dbReference>
<keyword evidence="5" id="KW-0812">Transmembrane</keyword>
<organism evidence="7 8">
    <name type="scientific">Rhodopseudomonas palustris</name>
    <dbReference type="NCBI Taxonomy" id="1076"/>
    <lineage>
        <taxon>Bacteria</taxon>
        <taxon>Pseudomonadati</taxon>
        <taxon>Pseudomonadota</taxon>
        <taxon>Alphaproteobacteria</taxon>
        <taxon>Hyphomicrobiales</taxon>
        <taxon>Nitrobacteraceae</taxon>
        <taxon>Rhodopseudomonas</taxon>
    </lineage>
</organism>
<protein>
    <submittedName>
        <fullName evidence="7">SDR family oxidoreductase</fullName>
    </submittedName>
</protein>
<dbReference type="PROSITE" id="PS00061">
    <property type="entry name" value="ADH_SHORT"/>
    <property type="match status" value="1"/>
</dbReference>
<name>A0AAX3DZT1_RHOPL</name>
<evidence type="ECO:0000256" key="3">
    <source>
        <dbReference type="RuleBase" id="RU000363"/>
    </source>
</evidence>
<keyword evidence="5" id="KW-0472">Membrane</keyword>
<evidence type="ECO:0000313" key="8">
    <source>
        <dbReference type="Proteomes" id="UP001163166"/>
    </source>
</evidence>
<comment type="similarity">
    <text evidence="1 3">Belongs to the short-chain dehydrogenases/reductases (SDR) family.</text>
</comment>
<dbReference type="InterPro" id="IPR057326">
    <property type="entry name" value="KR_dom"/>
</dbReference>
<dbReference type="Gene3D" id="3.40.50.720">
    <property type="entry name" value="NAD(P)-binding Rossmann-like Domain"/>
    <property type="match status" value="1"/>
</dbReference>
<gene>
    <name evidence="7" type="ORF">KQX62_22645</name>
</gene>
<reference evidence="7" key="1">
    <citation type="journal article" date="2022" name="Biol. Control">
        <title>In silico genomic analysis of Rhodopseudomonas palustris strains revealed potential biocontrol agents and crop yield enhancers.</title>
        <authorList>
            <person name="Surachat K."/>
            <person name="Kantachote D."/>
            <person name="Deachamag P."/>
            <person name="Wonglapsuwan M."/>
        </authorList>
    </citation>
    <scope>NUCLEOTIDE SEQUENCE</scope>
    <source>
        <strain evidence="7">TLS06</strain>
    </source>
</reference>
<dbReference type="EMBL" id="CP076676">
    <property type="protein sequence ID" value="UYO39467.1"/>
    <property type="molecule type" value="Genomic_DNA"/>
</dbReference>
<dbReference type="InterPro" id="IPR020904">
    <property type="entry name" value="Sc_DH/Rdtase_CS"/>
</dbReference>
<evidence type="ECO:0000256" key="2">
    <source>
        <dbReference type="ARBA" id="ARBA00023002"/>
    </source>
</evidence>
<evidence type="ECO:0000256" key="5">
    <source>
        <dbReference type="SAM" id="Phobius"/>
    </source>
</evidence>
<dbReference type="AlphaFoldDB" id="A0AAX3DZT1"/>
<proteinExistence type="inferred from homology"/>
<dbReference type="PANTHER" id="PTHR44196:SF1">
    <property type="entry name" value="DEHYDROGENASE_REDUCTASE SDR FAMILY MEMBER 7B"/>
    <property type="match status" value="1"/>
</dbReference>
<dbReference type="PRINTS" id="PR00081">
    <property type="entry name" value="GDHRDH"/>
</dbReference>
<evidence type="ECO:0000256" key="4">
    <source>
        <dbReference type="SAM" id="MobiDB-lite"/>
    </source>
</evidence>
<feature type="compositionally biased region" description="Basic and acidic residues" evidence="4">
    <location>
        <begin position="288"/>
        <end position="298"/>
    </location>
</feature>
<dbReference type="SUPFAM" id="SSF51735">
    <property type="entry name" value="NAD(P)-binding Rossmann-fold domains"/>
    <property type="match status" value="1"/>
</dbReference>
<feature type="domain" description="Ketoreductase" evidence="6">
    <location>
        <begin position="8"/>
        <end position="194"/>
    </location>
</feature>
<dbReference type="PRINTS" id="PR00080">
    <property type="entry name" value="SDRFAMILY"/>
</dbReference>
<feature type="transmembrane region" description="Helical" evidence="5">
    <location>
        <begin position="308"/>
        <end position="329"/>
    </location>
</feature>